<proteinExistence type="predicted"/>
<protein>
    <submittedName>
        <fullName evidence="1">Uncharacterized protein</fullName>
    </submittedName>
</protein>
<sequence length="80" mass="9451">MCQWTENWLMKLNVEKCKHLELGSKQRTTNYTLTQLNNTFNIEKTTSEKDLGVVIDENLNFLVHVQKTVKKNQSNSWDHL</sequence>
<gene>
    <name evidence="1" type="ORF">CI610_03093</name>
</gene>
<dbReference type="AlphaFoldDB" id="A0A2H9T445"/>
<comment type="caution">
    <text evidence="1">The sequence shown here is derived from an EMBL/GenBank/DDBJ whole genome shotgun (WGS) entry which is preliminary data.</text>
</comment>
<organism evidence="1">
    <name type="scientific">invertebrate metagenome</name>
    <dbReference type="NCBI Taxonomy" id="1711999"/>
    <lineage>
        <taxon>unclassified sequences</taxon>
        <taxon>metagenomes</taxon>
        <taxon>organismal metagenomes</taxon>
    </lineage>
</organism>
<evidence type="ECO:0000313" key="1">
    <source>
        <dbReference type="EMBL" id="PJE77978.1"/>
    </source>
</evidence>
<dbReference type="EMBL" id="NSIT01000306">
    <property type="protein sequence ID" value="PJE77978.1"/>
    <property type="molecule type" value="Genomic_DNA"/>
</dbReference>
<reference evidence="1" key="1">
    <citation type="journal article" date="2017" name="Appl. Environ. Microbiol.">
        <title>Molecular characterization of an Endozoicomonas-like organism causing infection in king scallop Pecten maximus L.</title>
        <authorList>
            <person name="Cano I."/>
            <person name="van Aerle R."/>
            <person name="Ross S."/>
            <person name="Verner-Jeffreys D.W."/>
            <person name="Paley R.K."/>
            <person name="Rimmer G."/>
            <person name="Ryder D."/>
            <person name="Hooper P."/>
            <person name="Stone D."/>
            <person name="Feist S.W."/>
        </authorList>
    </citation>
    <scope>NUCLEOTIDE SEQUENCE</scope>
</reference>
<name>A0A2H9T445_9ZZZZ</name>
<accession>A0A2H9T445</accession>